<keyword evidence="1" id="KW-0732">Signal</keyword>
<dbReference type="Proteomes" id="UP000602653">
    <property type="component" value="Chromosome"/>
</dbReference>
<accession>A0ABX7IJE3</accession>
<keyword evidence="3" id="KW-1185">Reference proteome</keyword>
<feature type="chain" id="PRO_5045855599" evidence="1">
    <location>
        <begin position="29"/>
        <end position="165"/>
    </location>
</feature>
<proteinExistence type="predicted"/>
<feature type="signal peptide" evidence="1">
    <location>
        <begin position="1"/>
        <end position="28"/>
    </location>
</feature>
<reference evidence="2 3" key="1">
    <citation type="submission" date="2021-02" db="EMBL/GenBank/DDBJ databases">
        <title>Complete Genome Sequence of Arcanobacterium phocisimile strain DSM 26142T from a harbour seal.</title>
        <authorList>
            <person name="Borowiak M."/>
            <person name="Alssahen M."/>
            <person name="Malorny B."/>
            <person name="Laemmler C."/>
            <person name="Siebert U."/>
            <person name="Ploetz M."/>
            <person name="Abdulmawjood A."/>
        </authorList>
    </citation>
    <scope>NUCLEOTIDE SEQUENCE [LARGE SCALE GENOMIC DNA]</scope>
    <source>
        <strain evidence="2 3">DSM 26142</strain>
    </source>
</reference>
<evidence type="ECO:0000313" key="2">
    <source>
        <dbReference type="EMBL" id="QRV02649.1"/>
    </source>
</evidence>
<dbReference type="RefSeq" id="WP_204425196.1">
    <property type="nucleotide sequence ID" value="NZ_CP070228.1"/>
</dbReference>
<gene>
    <name evidence="2" type="ORF">JTE88_02600</name>
</gene>
<evidence type="ECO:0000313" key="3">
    <source>
        <dbReference type="Proteomes" id="UP000602653"/>
    </source>
</evidence>
<name>A0ABX7IJE3_9ACTO</name>
<organism evidence="2 3">
    <name type="scientific">Arcanobacterium phocisimile</name>
    <dbReference type="NCBI Taxonomy" id="1302235"/>
    <lineage>
        <taxon>Bacteria</taxon>
        <taxon>Bacillati</taxon>
        <taxon>Actinomycetota</taxon>
        <taxon>Actinomycetes</taxon>
        <taxon>Actinomycetales</taxon>
        <taxon>Actinomycetaceae</taxon>
        <taxon>Arcanobacterium</taxon>
    </lineage>
</organism>
<sequence>MKSRALKAVVASLAMLMGSALGTVPSFADSNVGGDLTYVGENTYAHASALPERSIPCTLLGLLTPMNVQVIDFTEIVPMCGGSRIPATIAGFRVSTHAATLMTKRNISTSQVHATLTKGRKYYDPEYRNHPYYRRNVVVATKGNAILTVYISHSGLPSRLKLIMH</sequence>
<evidence type="ECO:0000256" key="1">
    <source>
        <dbReference type="SAM" id="SignalP"/>
    </source>
</evidence>
<protein>
    <submittedName>
        <fullName evidence="2">DUF4258 domain-containing protein</fullName>
    </submittedName>
</protein>
<dbReference type="EMBL" id="CP070228">
    <property type="protein sequence ID" value="QRV02649.1"/>
    <property type="molecule type" value="Genomic_DNA"/>
</dbReference>